<dbReference type="Pfam" id="PF00440">
    <property type="entry name" value="TetR_N"/>
    <property type="match status" value="1"/>
</dbReference>
<evidence type="ECO:0000256" key="4">
    <source>
        <dbReference type="PROSITE-ProRule" id="PRU00335"/>
    </source>
</evidence>
<gene>
    <name evidence="7" type="ORF">GCM10010439_21290</name>
</gene>
<dbReference type="InterPro" id="IPR050109">
    <property type="entry name" value="HTH-type_TetR-like_transc_reg"/>
</dbReference>
<comment type="caution">
    <text evidence="7">The sequence shown here is derived from an EMBL/GenBank/DDBJ whole genome shotgun (WGS) entry which is preliminary data.</text>
</comment>
<protein>
    <submittedName>
        <fullName evidence="7">TetR/AcrR family transcriptional regulator</fullName>
    </submittedName>
</protein>
<keyword evidence="1" id="KW-0805">Transcription regulation</keyword>
<feature type="region of interest" description="Disordered" evidence="5">
    <location>
        <begin position="211"/>
        <end position="237"/>
    </location>
</feature>
<organism evidence="7 8">
    <name type="scientific">Actinocorallia aurantiaca</name>
    <dbReference type="NCBI Taxonomy" id="46204"/>
    <lineage>
        <taxon>Bacteria</taxon>
        <taxon>Bacillati</taxon>
        <taxon>Actinomycetota</taxon>
        <taxon>Actinomycetes</taxon>
        <taxon>Streptosporangiales</taxon>
        <taxon>Thermomonosporaceae</taxon>
        <taxon>Actinocorallia</taxon>
    </lineage>
</organism>
<proteinExistence type="predicted"/>
<evidence type="ECO:0000256" key="2">
    <source>
        <dbReference type="ARBA" id="ARBA00023125"/>
    </source>
</evidence>
<evidence type="ECO:0000313" key="8">
    <source>
        <dbReference type="Proteomes" id="UP001501842"/>
    </source>
</evidence>
<reference evidence="8" key="1">
    <citation type="journal article" date="2019" name="Int. J. Syst. Evol. Microbiol.">
        <title>The Global Catalogue of Microorganisms (GCM) 10K type strain sequencing project: providing services to taxonomists for standard genome sequencing and annotation.</title>
        <authorList>
            <consortium name="The Broad Institute Genomics Platform"/>
            <consortium name="The Broad Institute Genome Sequencing Center for Infectious Disease"/>
            <person name="Wu L."/>
            <person name="Ma J."/>
        </authorList>
    </citation>
    <scope>NUCLEOTIDE SEQUENCE [LARGE SCALE GENOMIC DNA]</scope>
    <source>
        <strain evidence="8">JCM 8201</strain>
    </source>
</reference>
<dbReference type="InterPro" id="IPR001647">
    <property type="entry name" value="HTH_TetR"/>
</dbReference>
<dbReference type="EMBL" id="BAAATZ010000007">
    <property type="protein sequence ID" value="GAA2724217.1"/>
    <property type="molecule type" value="Genomic_DNA"/>
</dbReference>
<feature type="DNA-binding region" description="H-T-H motif" evidence="4">
    <location>
        <begin position="54"/>
        <end position="73"/>
    </location>
</feature>
<accession>A0ABP6GLU2</accession>
<keyword evidence="3" id="KW-0804">Transcription</keyword>
<keyword evidence="8" id="KW-1185">Reference proteome</keyword>
<dbReference type="Pfam" id="PF17754">
    <property type="entry name" value="TetR_C_14"/>
    <property type="match status" value="1"/>
</dbReference>
<evidence type="ECO:0000256" key="3">
    <source>
        <dbReference type="ARBA" id="ARBA00023163"/>
    </source>
</evidence>
<dbReference type="Proteomes" id="UP001501842">
    <property type="component" value="Unassembled WGS sequence"/>
</dbReference>
<sequence length="237" mass="26132">MARRFSPNKKLRATQRARTVVRVNLRERKKEATRRALSLAAVELALEHGPENVRVEDIAAAAGVSPRTYNNYFSSREAAICAVPIARLQLLGERLRARPAGEPLAEACVQAVLEHHLDRDAPDQRIMKMVFCNPALHGEFQQSFKASAQPVVDAIAERCGADPERDLFPALLAATLGTAVRIATQHWLEHDTGRPFPDVLREALLHVAPLAAAHDRHRPPSDDRTASPAEPGRSDHP</sequence>
<dbReference type="SUPFAM" id="SSF46689">
    <property type="entry name" value="Homeodomain-like"/>
    <property type="match status" value="1"/>
</dbReference>
<keyword evidence="2 4" id="KW-0238">DNA-binding</keyword>
<dbReference type="InterPro" id="IPR041347">
    <property type="entry name" value="MftR_C"/>
</dbReference>
<evidence type="ECO:0000256" key="5">
    <source>
        <dbReference type="SAM" id="MobiDB-lite"/>
    </source>
</evidence>
<evidence type="ECO:0000259" key="6">
    <source>
        <dbReference type="PROSITE" id="PS50977"/>
    </source>
</evidence>
<dbReference type="PANTHER" id="PTHR30055:SF238">
    <property type="entry name" value="MYCOFACTOCIN BIOSYNTHESIS TRANSCRIPTIONAL REGULATOR MFTR-RELATED"/>
    <property type="match status" value="1"/>
</dbReference>
<evidence type="ECO:0000313" key="7">
    <source>
        <dbReference type="EMBL" id="GAA2724217.1"/>
    </source>
</evidence>
<evidence type="ECO:0000256" key="1">
    <source>
        <dbReference type="ARBA" id="ARBA00023015"/>
    </source>
</evidence>
<dbReference type="InterPro" id="IPR009057">
    <property type="entry name" value="Homeodomain-like_sf"/>
</dbReference>
<dbReference type="PANTHER" id="PTHR30055">
    <property type="entry name" value="HTH-TYPE TRANSCRIPTIONAL REGULATOR RUTR"/>
    <property type="match status" value="1"/>
</dbReference>
<feature type="domain" description="HTH tetR-type" evidence="6">
    <location>
        <begin position="31"/>
        <end position="91"/>
    </location>
</feature>
<name>A0ABP6GLU2_9ACTN</name>
<dbReference type="Gene3D" id="1.10.10.60">
    <property type="entry name" value="Homeodomain-like"/>
    <property type="match status" value="1"/>
</dbReference>
<dbReference type="Gene3D" id="1.10.357.10">
    <property type="entry name" value="Tetracycline Repressor, domain 2"/>
    <property type="match status" value="1"/>
</dbReference>
<dbReference type="PROSITE" id="PS50977">
    <property type="entry name" value="HTH_TETR_2"/>
    <property type="match status" value="1"/>
</dbReference>